<accession>A0ACC2RMS6</accession>
<gene>
    <name evidence="1" type="ORF">DSO57_1004804</name>
</gene>
<evidence type="ECO:0000313" key="1">
    <source>
        <dbReference type="EMBL" id="KAJ9051394.1"/>
    </source>
</evidence>
<evidence type="ECO:0000313" key="2">
    <source>
        <dbReference type="Proteomes" id="UP001165960"/>
    </source>
</evidence>
<reference evidence="1" key="1">
    <citation type="submission" date="2022-04" db="EMBL/GenBank/DDBJ databases">
        <title>Genome of the entomopathogenic fungus Entomophthora muscae.</title>
        <authorList>
            <person name="Elya C."/>
            <person name="Lovett B.R."/>
            <person name="Lee E."/>
            <person name="Macias A.M."/>
            <person name="Hajek A.E."/>
            <person name="De Bivort B.L."/>
            <person name="Kasson M.T."/>
            <person name="De Fine Licht H.H."/>
            <person name="Stajich J.E."/>
        </authorList>
    </citation>
    <scope>NUCLEOTIDE SEQUENCE</scope>
    <source>
        <strain evidence="1">Berkeley</strain>
    </source>
</reference>
<sequence length="261" mass="29511">MEQLIQLNPSRFERTRGGRTYSKSLVSEEPCESPPSRNSLLIFLNTCLSSRHLENNFPILFAIKTCYRKVAFEQYIQIIDQMYSPSSRVLSQYNSPVANIGIMSPVSVTDRLPQSACNCPGYLVAGRYYLRSCKREEHHISGLDLSSSSQLALKARASRRAKALQNEKAQSVSLLCWFLFIVYQLCYYSFFGAIGFITSAYVILFSSLTWTGTFVKYVISKYQAVVFFCSGQPLKKDISVTAYMTTPSRESNSPSDSLTHH</sequence>
<dbReference type="EMBL" id="QTSX02007112">
    <property type="protein sequence ID" value="KAJ9051394.1"/>
    <property type="molecule type" value="Genomic_DNA"/>
</dbReference>
<keyword evidence="2" id="KW-1185">Reference proteome</keyword>
<comment type="caution">
    <text evidence="1">The sequence shown here is derived from an EMBL/GenBank/DDBJ whole genome shotgun (WGS) entry which is preliminary data.</text>
</comment>
<organism evidence="1 2">
    <name type="scientific">Entomophthora muscae</name>
    <dbReference type="NCBI Taxonomy" id="34485"/>
    <lineage>
        <taxon>Eukaryota</taxon>
        <taxon>Fungi</taxon>
        <taxon>Fungi incertae sedis</taxon>
        <taxon>Zoopagomycota</taxon>
        <taxon>Entomophthoromycotina</taxon>
        <taxon>Entomophthoromycetes</taxon>
        <taxon>Entomophthorales</taxon>
        <taxon>Entomophthoraceae</taxon>
        <taxon>Entomophthora</taxon>
    </lineage>
</organism>
<dbReference type="Proteomes" id="UP001165960">
    <property type="component" value="Unassembled WGS sequence"/>
</dbReference>
<proteinExistence type="predicted"/>
<name>A0ACC2RMS6_9FUNG</name>
<protein>
    <submittedName>
        <fullName evidence="1">Uncharacterized protein</fullName>
    </submittedName>
</protein>